<feature type="binding site" evidence="17">
    <location>
        <position position="343"/>
    </location>
    <ligand>
        <name>NAD(+)</name>
        <dbReference type="ChEBI" id="CHEBI:57540"/>
    </ligand>
</feature>
<comment type="function">
    <text evidence="16">Resistance to Hg(2+) in bacteria appears to be governed by a specialized system which includes mercuric reductase. MerA protein is responsible for volatilizing mercury as Hg(0).</text>
</comment>
<keyword evidence="6 16" id="KW-0285">Flavoprotein</keyword>
<evidence type="ECO:0000256" key="15">
    <source>
        <dbReference type="ARBA" id="ARBA00048984"/>
    </source>
</evidence>
<dbReference type="GO" id="GO:0016668">
    <property type="term" value="F:oxidoreductase activity, acting on a sulfur group of donors, NAD(P) as acceptor"/>
    <property type="evidence" value="ECO:0007669"/>
    <property type="project" value="UniProtKB-UniRule"/>
</dbReference>
<dbReference type="InterPro" id="IPR012999">
    <property type="entry name" value="Pyr_OxRdtase_I_AS"/>
</dbReference>
<dbReference type="InterPro" id="IPR036163">
    <property type="entry name" value="HMA_dom_sf"/>
</dbReference>
<dbReference type="Gene3D" id="3.50.50.60">
    <property type="entry name" value="FAD/NAD(P)-binding domain"/>
    <property type="match status" value="2"/>
</dbReference>
<dbReference type="OrthoDB" id="9807946at2"/>
<dbReference type="SUPFAM" id="SSF55424">
    <property type="entry name" value="FAD/NAD-linked reductases, dimerisation (C-terminal) domain"/>
    <property type="match status" value="1"/>
</dbReference>
<dbReference type="PIRSF" id="PIRSF000350">
    <property type="entry name" value="Mercury_reductase_MerA"/>
    <property type="match status" value="1"/>
</dbReference>
<evidence type="ECO:0000256" key="14">
    <source>
        <dbReference type="ARBA" id="ARBA00031725"/>
    </source>
</evidence>
<protein>
    <recommendedName>
        <fullName evidence="4 16">Mercuric reductase</fullName>
        <ecNumber evidence="3 16">1.16.1.1</ecNumber>
    </recommendedName>
    <alternativeName>
        <fullName evidence="14 16">Hg(II) reductase</fullName>
    </alternativeName>
</protein>
<dbReference type="Pfam" id="PF00403">
    <property type="entry name" value="HMA"/>
    <property type="match status" value="1"/>
</dbReference>
<dbReference type="EC" id="1.16.1.1" evidence="3 16"/>
<reference evidence="21 22" key="1">
    <citation type="submission" date="2018-10" db="EMBL/GenBank/DDBJ databases">
        <title>Genomic Encyclopedia of Archaeal and Bacterial Type Strains, Phase II (KMG-II): from individual species to whole genera.</title>
        <authorList>
            <person name="Goeker M."/>
        </authorList>
    </citation>
    <scope>NUCLEOTIDE SEQUENCE [LARGE SCALE GENOMIC DNA]</scope>
    <source>
        <strain evidence="21 22">VM1</strain>
    </source>
</reference>
<dbReference type="GO" id="GO:0050660">
    <property type="term" value="F:flavin adenine dinucleotide binding"/>
    <property type="evidence" value="ECO:0007669"/>
    <property type="project" value="UniProtKB-UniRule"/>
</dbReference>
<proteinExistence type="inferred from homology"/>
<keyword evidence="5 16" id="KW-0475">Mercuric resistance</keyword>
<feature type="binding site" evidence="17">
    <location>
        <position position="276"/>
    </location>
    <ligand>
        <name>NAD(+)</name>
        <dbReference type="ChEBI" id="CHEBI:57540"/>
    </ligand>
</feature>
<dbReference type="InterPro" id="IPR001100">
    <property type="entry name" value="Pyr_nuc-diS_OxRdtase"/>
</dbReference>
<dbReference type="GO" id="GO:0050661">
    <property type="term" value="F:NADP binding"/>
    <property type="evidence" value="ECO:0007669"/>
    <property type="project" value="InterPro"/>
</dbReference>
<keyword evidence="12" id="KW-1015">Disulfide bond</keyword>
<dbReference type="InterPro" id="IPR006121">
    <property type="entry name" value="HMA_dom"/>
</dbReference>
<comment type="caution">
    <text evidence="21">The sequence shown here is derived from an EMBL/GenBank/DDBJ whole genome shotgun (WGS) entry which is preliminary data.</text>
</comment>
<dbReference type="InterPro" id="IPR004099">
    <property type="entry name" value="Pyr_nucl-diS_OxRdtase_dimer"/>
</dbReference>
<keyword evidence="17" id="KW-0547">Nucleotide-binding</keyword>
<dbReference type="PROSITE" id="PS50846">
    <property type="entry name" value="HMA_2"/>
    <property type="match status" value="1"/>
</dbReference>
<evidence type="ECO:0000256" key="13">
    <source>
        <dbReference type="ARBA" id="ARBA00023284"/>
    </source>
</evidence>
<keyword evidence="22" id="KW-1185">Reference proteome</keyword>
<dbReference type="PRINTS" id="PR00411">
    <property type="entry name" value="PNDRDTASEI"/>
</dbReference>
<comment type="cofactor">
    <cofactor evidence="16 17 19">
        <name>FAD</name>
        <dbReference type="ChEBI" id="CHEBI:57692"/>
    </cofactor>
    <text evidence="16 17 19">Binds 1 FAD per subunit.</text>
</comment>
<evidence type="ECO:0000256" key="2">
    <source>
        <dbReference type="ARBA" id="ARBA00011738"/>
    </source>
</evidence>
<evidence type="ECO:0000256" key="16">
    <source>
        <dbReference type="PIRNR" id="PIRNR000350"/>
    </source>
</evidence>
<dbReference type="InterPro" id="IPR016156">
    <property type="entry name" value="FAD/NAD-linked_Rdtase_dimer_sf"/>
</dbReference>
<keyword evidence="13" id="KW-0676">Redox-active center</keyword>
<feature type="domain" description="HMA" evidence="20">
    <location>
        <begin position="1"/>
        <end position="65"/>
    </location>
</feature>
<evidence type="ECO:0000256" key="9">
    <source>
        <dbReference type="ARBA" id="ARBA00022857"/>
    </source>
</evidence>
<dbReference type="NCBIfam" id="TIGR02053">
    <property type="entry name" value="MerA"/>
    <property type="match status" value="1"/>
</dbReference>
<keyword evidence="7 16" id="KW-0479">Metal-binding</keyword>
<dbReference type="GO" id="GO:0016152">
    <property type="term" value="F:mercury (II) reductase (NADP+) activity"/>
    <property type="evidence" value="ECO:0007669"/>
    <property type="project" value="UniProtKB-UniRule"/>
</dbReference>
<dbReference type="Pfam" id="PF07992">
    <property type="entry name" value="Pyr_redox_2"/>
    <property type="match status" value="1"/>
</dbReference>
<dbReference type="EMBL" id="REFO01000010">
    <property type="protein sequence ID" value="RMA97588.1"/>
    <property type="molecule type" value="Genomic_DNA"/>
</dbReference>
<evidence type="ECO:0000256" key="4">
    <source>
        <dbReference type="ARBA" id="ARBA00014791"/>
    </source>
</evidence>
<evidence type="ECO:0000256" key="8">
    <source>
        <dbReference type="ARBA" id="ARBA00022827"/>
    </source>
</evidence>
<feature type="binding site" evidence="17">
    <location>
        <position position="384"/>
    </location>
    <ligand>
        <name>FAD</name>
        <dbReference type="ChEBI" id="CHEBI:57692"/>
    </ligand>
</feature>
<dbReference type="Proteomes" id="UP000280842">
    <property type="component" value="Unassembled WGS sequence"/>
</dbReference>
<dbReference type="PROSITE" id="PS00076">
    <property type="entry name" value="PYRIDINE_REDOX_1"/>
    <property type="match status" value="1"/>
</dbReference>
<gene>
    <name evidence="19" type="primary">merA</name>
    <name evidence="21" type="ORF">CLV39_0205</name>
</gene>
<organism evidence="21 22">
    <name type="scientific">Hydrogenothermus marinus</name>
    <dbReference type="NCBI Taxonomy" id="133270"/>
    <lineage>
        <taxon>Bacteria</taxon>
        <taxon>Pseudomonadati</taxon>
        <taxon>Aquificota</taxon>
        <taxon>Aquificia</taxon>
        <taxon>Aquificales</taxon>
        <taxon>Hydrogenothermaceae</taxon>
        <taxon>Hydrogenothermus</taxon>
    </lineage>
</organism>
<dbReference type="Pfam" id="PF02852">
    <property type="entry name" value="Pyr_redox_dim"/>
    <property type="match status" value="1"/>
</dbReference>
<comment type="similarity">
    <text evidence="1 16 19">Belongs to the class-I pyridine nucleotide-disulfide oxidoreductase family.</text>
</comment>
<dbReference type="InterPro" id="IPR036188">
    <property type="entry name" value="FAD/NAD-bd_sf"/>
</dbReference>
<dbReference type="GO" id="GO:0050787">
    <property type="term" value="P:detoxification of mercury ion"/>
    <property type="evidence" value="ECO:0007669"/>
    <property type="project" value="InterPro"/>
</dbReference>
<dbReference type="Gene3D" id="3.30.390.30">
    <property type="match status" value="1"/>
</dbReference>
<name>A0A3M0BRX0_9AQUI</name>
<evidence type="ECO:0000256" key="11">
    <source>
        <dbReference type="ARBA" id="ARBA00023002"/>
    </source>
</evidence>
<keyword evidence="17" id="KW-0520">NAD</keyword>
<dbReference type="CDD" id="cd00371">
    <property type="entry name" value="HMA"/>
    <property type="match status" value="1"/>
</dbReference>
<evidence type="ECO:0000256" key="1">
    <source>
        <dbReference type="ARBA" id="ARBA00007532"/>
    </source>
</evidence>
<dbReference type="InterPro" id="IPR021179">
    <property type="entry name" value="Mercury_reductase_MerA"/>
</dbReference>
<evidence type="ECO:0000256" key="5">
    <source>
        <dbReference type="ARBA" id="ARBA00022466"/>
    </source>
</evidence>
<dbReference type="FunFam" id="3.30.390.30:FF:000001">
    <property type="entry name" value="Dihydrolipoyl dehydrogenase"/>
    <property type="match status" value="1"/>
</dbReference>
<dbReference type="PRINTS" id="PR00368">
    <property type="entry name" value="FADPNR"/>
</dbReference>
<dbReference type="PROSITE" id="PS01047">
    <property type="entry name" value="HMA_1"/>
    <property type="match status" value="1"/>
</dbReference>
<accession>A0A3M0BRX0</accession>
<evidence type="ECO:0000256" key="17">
    <source>
        <dbReference type="PIRSR" id="PIRSR000350-3"/>
    </source>
</evidence>
<keyword evidence="9 16" id="KW-0521">NADP</keyword>
<dbReference type="SUPFAM" id="SSF55008">
    <property type="entry name" value="HMA, heavy metal-associated domain"/>
    <property type="match status" value="1"/>
</dbReference>
<comment type="catalytic activity">
    <reaction evidence="15 16 19">
        <text>Hg + NADP(+) + H(+) = Hg(2+) + NADPH</text>
        <dbReference type="Rhea" id="RHEA:23856"/>
        <dbReference type="ChEBI" id="CHEBI:15378"/>
        <dbReference type="ChEBI" id="CHEBI:16170"/>
        <dbReference type="ChEBI" id="CHEBI:16793"/>
        <dbReference type="ChEBI" id="CHEBI:57783"/>
        <dbReference type="ChEBI" id="CHEBI:58349"/>
        <dbReference type="EC" id="1.16.1.1"/>
    </reaction>
</comment>
<dbReference type="GO" id="GO:0045340">
    <property type="term" value="F:mercury ion binding"/>
    <property type="evidence" value="ECO:0007669"/>
    <property type="project" value="InterPro"/>
</dbReference>
<evidence type="ECO:0000256" key="12">
    <source>
        <dbReference type="ARBA" id="ARBA00023157"/>
    </source>
</evidence>
<dbReference type="InterPro" id="IPR023753">
    <property type="entry name" value="FAD/NAD-binding_dom"/>
</dbReference>
<dbReference type="SUPFAM" id="SSF51905">
    <property type="entry name" value="FAD/NAD(P)-binding domain"/>
    <property type="match status" value="1"/>
</dbReference>
<feature type="binding site" evidence="17">
    <location>
        <begin position="253"/>
        <end position="260"/>
    </location>
    <ligand>
        <name>NAD(+)</name>
        <dbReference type="ChEBI" id="CHEBI:57540"/>
    </ligand>
</feature>
<dbReference type="AlphaFoldDB" id="A0A3M0BRX0"/>
<sequence>MIKLRIIGMTCEHCAETVKKALESVKEVKEAKVYFPQGFAEIETKEEVSVEKLIKAVEKAGYGAQVIKESPEIYIPKKDIYDLFILGGGSAGFAAAIKASDLGAKVLVAEDNIIGGTCLNRGCVPSKYLIEVANTFYTPLKNPFSGIKLEKGEIDIKKVINEKEDLLNELRKEKYWNILDAYPQIEYRDCRGRFVGNTLAQVGKDKISFYKAVITTGARPGIPPIKNLSKVKYYTSDDIFNIDHLPKHLIIIGGGAIGLELGQAFFRMGSKVTIVEALPEIAMVEEPEIRKELHKILNEEGLNILTNVNIENVFENGNEIFLECELNGKKYKIVGTDILVATGRTPNTRDIGLETVGVNTNPRGFIETNDYMQTSNSDIYAAGDCVGKKMLVTVAAMEGGIAAENALLGNKNKVEYLSVPHAIFTDPEIGSVGLKEKEAKEMGYEVEIRVLDFSKVPRAALSLLTKGVIKMIADKKTGKVLGIHILSPHAAEIIHKAVFIIKYGLTIEDIIQAVDVYPTLSESIKLCAQSFKKDISKLSCCAQ</sequence>
<keyword evidence="11 16" id="KW-0560">Oxidoreductase</keyword>
<evidence type="ECO:0000256" key="19">
    <source>
        <dbReference type="RuleBase" id="RU361223"/>
    </source>
</evidence>
<dbReference type="InterPro" id="IPR017969">
    <property type="entry name" value="Heavy-metal-associated_CS"/>
</dbReference>
<dbReference type="PANTHER" id="PTHR43014">
    <property type="entry name" value="MERCURIC REDUCTASE"/>
    <property type="match status" value="1"/>
</dbReference>
<evidence type="ECO:0000313" key="21">
    <source>
        <dbReference type="EMBL" id="RMA97588.1"/>
    </source>
</evidence>
<evidence type="ECO:0000313" key="22">
    <source>
        <dbReference type="Proteomes" id="UP000280842"/>
    </source>
</evidence>
<feature type="binding site" evidence="17">
    <location>
        <position position="127"/>
    </location>
    <ligand>
        <name>FAD</name>
        <dbReference type="ChEBI" id="CHEBI:57692"/>
    </ligand>
</feature>
<feature type="binding site" evidence="17">
    <location>
        <position position="192"/>
    </location>
    <ligand>
        <name>FAD</name>
        <dbReference type="ChEBI" id="CHEBI:57692"/>
    </ligand>
</feature>
<evidence type="ECO:0000256" key="3">
    <source>
        <dbReference type="ARBA" id="ARBA00012661"/>
    </source>
</evidence>
<dbReference type="Gene3D" id="3.30.70.100">
    <property type="match status" value="1"/>
</dbReference>
<keyword evidence="10 16" id="KW-0476">Mercury</keyword>
<dbReference type="GO" id="GO:0003955">
    <property type="term" value="F:NAD(P)H dehydrogenase (quinone) activity"/>
    <property type="evidence" value="ECO:0007669"/>
    <property type="project" value="TreeGrafter"/>
</dbReference>
<evidence type="ECO:0000256" key="10">
    <source>
        <dbReference type="ARBA" id="ARBA00022914"/>
    </source>
</evidence>
<evidence type="ECO:0000259" key="20">
    <source>
        <dbReference type="PROSITE" id="PS50846"/>
    </source>
</evidence>
<dbReference type="RefSeq" id="WP_121922365.1">
    <property type="nucleotide sequence ID" value="NZ_REFO01000010.1"/>
</dbReference>
<comment type="subunit">
    <text evidence="2 16 19">Homodimer.</text>
</comment>
<keyword evidence="8 16" id="KW-0274">FAD</keyword>
<evidence type="ECO:0000256" key="18">
    <source>
        <dbReference type="PIRSR" id="PIRSR000350-4"/>
    </source>
</evidence>
<feature type="disulfide bond" description="Redox-active" evidence="18">
    <location>
        <begin position="118"/>
        <end position="123"/>
    </location>
</feature>
<evidence type="ECO:0000256" key="7">
    <source>
        <dbReference type="ARBA" id="ARBA00022723"/>
    </source>
</evidence>
<evidence type="ECO:0000256" key="6">
    <source>
        <dbReference type="ARBA" id="ARBA00022630"/>
    </source>
</evidence>
<dbReference type="PANTHER" id="PTHR43014:SF4">
    <property type="entry name" value="PYRIDINE NUCLEOTIDE-DISULFIDE OXIDOREDUCTASE RCLA-RELATED"/>
    <property type="match status" value="1"/>
</dbReference>